<proteinExistence type="predicted"/>
<dbReference type="eggNOG" id="ENOG502ZW8M">
    <property type="taxonomic scope" value="Bacteria"/>
</dbReference>
<organism evidence="1 2">
    <name type="scientific">Aeromicrobium marinum DSM 15272</name>
    <dbReference type="NCBI Taxonomy" id="585531"/>
    <lineage>
        <taxon>Bacteria</taxon>
        <taxon>Bacillati</taxon>
        <taxon>Actinomycetota</taxon>
        <taxon>Actinomycetes</taxon>
        <taxon>Propionibacteriales</taxon>
        <taxon>Nocardioidaceae</taxon>
        <taxon>Aeromicrobium</taxon>
    </lineage>
</organism>
<reference evidence="1" key="1">
    <citation type="submission" date="2010-08" db="EMBL/GenBank/DDBJ databases">
        <authorList>
            <person name="Muzny D."/>
            <person name="Qin X."/>
            <person name="Buhay C."/>
            <person name="Dugan-Rocha S."/>
            <person name="Ding Y."/>
            <person name="Chen G."/>
            <person name="Hawes A."/>
            <person name="Holder M."/>
            <person name="Jhangiani S."/>
            <person name="Johnson A."/>
            <person name="Khan Z."/>
            <person name="Li Z."/>
            <person name="Liu W."/>
            <person name="Liu X."/>
            <person name="Perez L."/>
            <person name="Shen H."/>
            <person name="Wang Q."/>
            <person name="Watt J."/>
            <person name="Xi L."/>
            <person name="Xin Y."/>
            <person name="Zhou J."/>
            <person name="Deng J."/>
            <person name="Jiang H."/>
            <person name="Liu Y."/>
            <person name="Qu J."/>
            <person name="Song X.-Z."/>
            <person name="Zhang L."/>
            <person name="Villasana D."/>
            <person name="Johnson A."/>
            <person name="Liu J."/>
            <person name="Liyanage D."/>
            <person name="Lorensuhewa L."/>
            <person name="Robinson T."/>
            <person name="Song A."/>
            <person name="Song B.-B."/>
            <person name="Dinh H."/>
            <person name="Thornton R."/>
            <person name="Coyle M."/>
            <person name="Francisco L."/>
            <person name="Jackson L."/>
            <person name="Javaid M."/>
            <person name="Korchina V."/>
            <person name="Kovar C."/>
            <person name="Mata R."/>
            <person name="Mathew T."/>
            <person name="Ngo R."/>
            <person name="Nguyen L."/>
            <person name="Nguyen N."/>
            <person name="Okwuonu G."/>
            <person name="Ongeri F."/>
            <person name="Pham C."/>
            <person name="Simmons D."/>
            <person name="Wilczek-Boney K."/>
            <person name="Hale W."/>
            <person name="Jakkamsetti A."/>
            <person name="Pham P."/>
            <person name="Ruth R."/>
            <person name="San Lucas F."/>
            <person name="Warren J."/>
            <person name="Zhang J."/>
            <person name="Zhao Z."/>
            <person name="Zhou C."/>
            <person name="Zhu D."/>
            <person name="Lee S."/>
            <person name="Bess C."/>
            <person name="Blankenburg K."/>
            <person name="Forbes L."/>
            <person name="Fu Q."/>
            <person name="Gubbala S."/>
            <person name="Hirani K."/>
            <person name="Jayaseelan J.C."/>
            <person name="Lara F."/>
            <person name="Munidasa M."/>
            <person name="Palculict T."/>
            <person name="Patil S."/>
            <person name="Pu L.-L."/>
            <person name="Saada N."/>
            <person name="Tang L."/>
            <person name="Weissenberger G."/>
            <person name="Zhu Y."/>
            <person name="Hemphill L."/>
            <person name="Shang Y."/>
            <person name="Youmans B."/>
            <person name="Ayvaz T."/>
            <person name="Ross M."/>
            <person name="Santibanez J."/>
            <person name="Aqrawi P."/>
            <person name="Gross S."/>
            <person name="Joshi V."/>
            <person name="Fowler G."/>
            <person name="Nazareth L."/>
            <person name="Reid J."/>
            <person name="Worley K."/>
            <person name="Petrosino J."/>
            <person name="Highlander S."/>
            <person name="Gibbs R."/>
        </authorList>
    </citation>
    <scope>NUCLEOTIDE SEQUENCE [LARGE SCALE GENOMIC DNA]</scope>
    <source>
        <strain evidence="1">DSM 15272</strain>
    </source>
</reference>
<dbReference type="EMBL" id="ACLF03000006">
    <property type="protein sequence ID" value="EFQ82852.1"/>
    <property type="molecule type" value="Genomic_DNA"/>
</dbReference>
<gene>
    <name evidence="1" type="ORF">HMPREF0063_12061</name>
</gene>
<dbReference type="AlphaFoldDB" id="E2SEC5"/>
<comment type="caution">
    <text evidence="1">The sequence shown here is derived from an EMBL/GenBank/DDBJ whole genome shotgun (WGS) entry which is preliminary data.</text>
</comment>
<dbReference type="Proteomes" id="UP000003111">
    <property type="component" value="Unassembled WGS sequence"/>
</dbReference>
<accession>E2SEC5</accession>
<keyword evidence="2" id="KW-1185">Reference proteome</keyword>
<dbReference type="HOGENOM" id="CLU_1850896_0_0_11"/>
<evidence type="ECO:0000313" key="2">
    <source>
        <dbReference type="Proteomes" id="UP000003111"/>
    </source>
</evidence>
<sequence>MSIDADRMLRRVLAEVFGDNIEVEYSYDPKSMGHRALLTSVDDKPTQLGFHVTHDWCSVWILDLEPDVSMTDFDYDYEEEPKAANLRALARVLHAYVNGEGRIEYRPTLIRRRLQPHFVVEIDGGVWSLGHHFSRRPV</sequence>
<name>E2SEC5_9ACTN</name>
<protein>
    <submittedName>
        <fullName evidence="1">Uncharacterized protein</fullName>
    </submittedName>
</protein>
<evidence type="ECO:0000313" key="1">
    <source>
        <dbReference type="EMBL" id="EFQ82852.1"/>
    </source>
</evidence>